<organism evidence="5">
    <name type="scientific">marine metagenome</name>
    <dbReference type="NCBI Taxonomy" id="408172"/>
    <lineage>
        <taxon>unclassified sequences</taxon>
        <taxon>metagenomes</taxon>
        <taxon>ecological metagenomes</taxon>
    </lineage>
</organism>
<dbReference type="Gene3D" id="1.10.10.2830">
    <property type="match status" value="1"/>
</dbReference>
<reference evidence="5" key="1">
    <citation type="submission" date="2018-05" db="EMBL/GenBank/DDBJ databases">
        <authorList>
            <person name="Lanie J.A."/>
            <person name="Ng W.-L."/>
            <person name="Kazmierczak K.M."/>
            <person name="Andrzejewski T.M."/>
            <person name="Davidsen T.M."/>
            <person name="Wayne K.J."/>
            <person name="Tettelin H."/>
            <person name="Glass J.I."/>
            <person name="Rusch D."/>
            <person name="Podicherti R."/>
            <person name="Tsui H.-C.T."/>
            <person name="Winkler M.E."/>
        </authorList>
    </citation>
    <scope>NUCLEOTIDE SEQUENCE</scope>
</reference>
<dbReference type="SUPFAM" id="SSF109709">
    <property type="entry name" value="KorB DNA-binding domain-like"/>
    <property type="match status" value="1"/>
</dbReference>
<dbReference type="PANTHER" id="PTHR33375">
    <property type="entry name" value="CHROMOSOME-PARTITIONING PROTEIN PARB-RELATED"/>
    <property type="match status" value="1"/>
</dbReference>
<dbReference type="Gene3D" id="3.90.1530.30">
    <property type="match status" value="1"/>
</dbReference>
<keyword evidence="3" id="KW-0238">DNA-binding</keyword>
<dbReference type="PANTHER" id="PTHR33375:SF1">
    <property type="entry name" value="CHROMOSOME-PARTITIONING PROTEIN PARB-RELATED"/>
    <property type="match status" value="1"/>
</dbReference>
<evidence type="ECO:0000313" key="5">
    <source>
        <dbReference type="EMBL" id="SUZ91464.1"/>
    </source>
</evidence>
<gene>
    <name evidence="5" type="ORF">METZ01_LOCUS44318</name>
</gene>
<accession>A0A381RJQ7</accession>
<dbReference type="InterPro" id="IPR050336">
    <property type="entry name" value="Chromosome_partition/occlusion"/>
</dbReference>
<dbReference type="NCBIfam" id="TIGR00180">
    <property type="entry name" value="parB_part"/>
    <property type="match status" value="1"/>
</dbReference>
<dbReference type="SMART" id="SM00470">
    <property type="entry name" value="ParB"/>
    <property type="match status" value="1"/>
</dbReference>
<dbReference type="SUPFAM" id="SSF110849">
    <property type="entry name" value="ParB/Sulfiredoxin"/>
    <property type="match status" value="1"/>
</dbReference>
<proteinExistence type="inferred from homology"/>
<evidence type="ECO:0000256" key="1">
    <source>
        <dbReference type="ARBA" id="ARBA00006295"/>
    </source>
</evidence>
<feature type="domain" description="ParB-like N-terminal" evidence="4">
    <location>
        <begin position="10"/>
        <end position="99"/>
    </location>
</feature>
<evidence type="ECO:0000256" key="2">
    <source>
        <dbReference type="ARBA" id="ARBA00022829"/>
    </source>
</evidence>
<dbReference type="GO" id="GO:0045881">
    <property type="term" value="P:positive regulation of sporulation resulting in formation of a cellular spore"/>
    <property type="evidence" value="ECO:0007669"/>
    <property type="project" value="TreeGrafter"/>
</dbReference>
<dbReference type="InterPro" id="IPR003115">
    <property type="entry name" value="ParB_N"/>
</dbReference>
<dbReference type="GO" id="GO:0003677">
    <property type="term" value="F:DNA binding"/>
    <property type="evidence" value="ECO:0007669"/>
    <property type="project" value="UniProtKB-KW"/>
</dbReference>
<dbReference type="FunFam" id="1.10.10.2830:FF:000001">
    <property type="entry name" value="Chromosome partitioning protein ParB"/>
    <property type="match status" value="1"/>
</dbReference>
<dbReference type="GO" id="GO:0005694">
    <property type="term" value="C:chromosome"/>
    <property type="evidence" value="ECO:0007669"/>
    <property type="project" value="TreeGrafter"/>
</dbReference>
<dbReference type="Pfam" id="PF23552">
    <property type="entry name" value="ParB_C"/>
    <property type="match status" value="1"/>
</dbReference>
<sequence length="269" mass="29834">MEVTEGMRFEKVSVADISPNPYQPRQGFDDEKMAELTASIREQGVLQPLLLRKNADGYELVAGERRWRAARRAGLATVPAVVRSVEDRDSLEQAIVENLHRDDLNPLEEAAAFHRLMDDFGLTQHEVAVRVGRSRPAVANSLRLLQLPDVVQQLIMAGSLSAGHARALAGLGDRPLIERLAARVVDEGLSVRQTEDLVRSLDEVTVPVVDLSGEVTARPRDAALLEVEQILADRLDTTVRVVTRGRKGRIVVEFADLDDLERLFRLLEG</sequence>
<name>A0A381RJQ7_9ZZZZ</name>
<comment type="similarity">
    <text evidence="1">Belongs to the ParB family.</text>
</comment>
<dbReference type="InterPro" id="IPR057240">
    <property type="entry name" value="ParB_dimer_C"/>
</dbReference>
<dbReference type="FunFam" id="3.90.1530.30:FF:000001">
    <property type="entry name" value="Chromosome partitioning protein ParB"/>
    <property type="match status" value="1"/>
</dbReference>
<protein>
    <recommendedName>
        <fullName evidence="4">ParB-like N-terminal domain-containing protein</fullName>
    </recommendedName>
</protein>
<dbReference type="AlphaFoldDB" id="A0A381RJQ7"/>
<dbReference type="EMBL" id="UINC01001977">
    <property type="protein sequence ID" value="SUZ91464.1"/>
    <property type="molecule type" value="Genomic_DNA"/>
</dbReference>
<dbReference type="InterPro" id="IPR041468">
    <property type="entry name" value="HTH_ParB/Spo0J"/>
</dbReference>
<evidence type="ECO:0000259" key="4">
    <source>
        <dbReference type="SMART" id="SM00470"/>
    </source>
</evidence>
<keyword evidence="2" id="KW-0159">Chromosome partition</keyword>
<dbReference type="GO" id="GO:0007059">
    <property type="term" value="P:chromosome segregation"/>
    <property type="evidence" value="ECO:0007669"/>
    <property type="project" value="UniProtKB-KW"/>
</dbReference>
<dbReference type="InterPro" id="IPR004437">
    <property type="entry name" value="ParB/RepB/Spo0J"/>
</dbReference>
<dbReference type="Pfam" id="PF17762">
    <property type="entry name" value="HTH_ParB"/>
    <property type="match status" value="1"/>
</dbReference>
<dbReference type="Pfam" id="PF02195">
    <property type="entry name" value="ParB_N"/>
    <property type="match status" value="1"/>
</dbReference>
<evidence type="ECO:0000256" key="3">
    <source>
        <dbReference type="ARBA" id="ARBA00023125"/>
    </source>
</evidence>
<dbReference type="InterPro" id="IPR036086">
    <property type="entry name" value="ParB/Sulfiredoxin_sf"/>
</dbReference>